<feature type="domain" description="ATPase AAA-type core" evidence="1">
    <location>
        <begin position="49"/>
        <end position="366"/>
    </location>
</feature>
<reference evidence="2 3" key="1">
    <citation type="submission" date="2024-09" db="EMBL/GenBank/DDBJ databases">
        <title>Draft genome sequence of Candidatus Magnetaquicoccaceae bacterium FCR-1.</title>
        <authorList>
            <person name="Shimoshige H."/>
            <person name="Shimamura S."/>
            <person name="Taoka A."/>
            <person name="Kobayashi H."/>
            <person name="Maekawa T."/>
        </authorList>
    </citation>
    <scope>NUCLEOTIDE SEQUENCE [LARGE SCALE GENOMIC DNA]</scope>
    <source>
        <strain evidence="2 3">FCR-1</strain>
    </source>
</reference>
<dbReference type="RefSeq" id="WP_420906167.1">
    <property type="nucleotide sequence ID" value="NZ_BAAFGK010000005.1"/>
</dbReference>
<gene>
    <name evidence="2" type="ORF">SIID45300_02794</name>
</gene>
<dbReference type="Pfam" id="PF13304">
    <property type="entry name" value="AAA_21"/>
    <property type="match status" value="1"/>
</dbReference>
<accession>A0ABQ0CCL8</accession>
<proteinExistence type="predicted"/>
<evidence type="ECO:0000313" key="3">
    <source>
        <dbReference type="Proteomes" id="UP001628193"/>
    </source>
</evidence>
<name>A0ABQ0CCL8_9PROT</name>
<keyword evidence="3" id="KW-1185">Reference proteome</keyword>
<dbReference type="SUPFAM" id="SSF52540">
    <property type="entry name" value="P-loop containing nucleoside triphosphate hydrolases"/>
    <property type="match status" value="1"/>
</dbReference>
<dbReference type="PANTHER" id="PTHR40396">
    <property type="entry name" value="ATPASE-LIKE PROTEIN"/>
    <property type="match status" value="1"/>
</dbReference>
<comment type="caution">
    <text evidence="2">The sequence shown here is derived from an EMBL/GenBank/DDBJ whole genome shotgun (WGS) entry which is preliminary data.</text>
</comment>
<organism evidence="2 3">
    <name type="scientific">Candidatus Magnetaquiglobus chichijimensis</name>
    <dbReference type="NCBI Taxonomy" id="3141448"/>
    <lineage>
        <taxon>Bacteria</taxon>
        <taxon>Pseudomonadati</taxon>
        <taxon>Pseudomonadota</taxon>
        <taxon>Magnetococcia</taxon>
        <taxon>Magnetococcales</taxon>
        <taxon>Candidatus Magnetaquicoccaceae</taxon>
        <taxon>Candidatus Magnetaquiglobus</taxon>
    </lineage>
</organism>
<evidence type="ECO:0000313" key="2">
    <source>
        <dbReference type="EMBL" id="GAB0058445.1"/>
    </source>
</evidence>
<evidence type="ECO:0000259" key="1">
    <source>
        <dbReference type="Pfam" id="PF13304"/>
    </source>
</evidence>
<dbReference type="Gene3D" id="3.40.50.300">
    <property type="entry name" value="P-loop containing nucleotide triphosphate hydrolases"/>
    <property type="match status" value="1"/>
</dbReference>
<dbReference type="Proteomes" id="UP001628193">
    <property type="component" value="Unassembled WGS sequence"/>
</dbReference>
<dbReference type="PANTHER" id="PTHR40396:SF1">
    <property type="entry name" value="ATPASE AAA-TYPE CORE DOMAIN-CONTAINING PROTEIN"/>
    <property type="match status" value="1"/>
</dbReference>
<dbReference type="InterPro" id="IPR003959">
    <property type="entry name" value="ATPase_AAA_core"/>
</dbReference>
<protein>
    <recommendedName>
        <fullName evidence="1">ATPase AAA-type core domain-containing protein</fullName>
    </recommendedName>
</protein>
<dbReference type="InterPro" id="IPR027417">
    <property type="entry name" value="P-loop_NTPase"/>
</dbReference>
<sequence length="423" mass="48709">MLIEFSVNNYLSFCERQTLSMAASSNYRENQENTFATGLARMPKLLKSAVIYGPNASGKSNLIRAALFMWDFVLNSSKGQEGDPIDVYPFLLNSKSSLSPSTFEMIFVEDEVRYQYGFSVTRERVVHEWLIAYPSGRPQRWFERYLDAESGKEVWNLHKKYLTGNREVWRDATRKNALFLSTAIQLNSAVLRPVFDWFDKRLRVFRPHAEISKEFSASLCKDAEGRLKVLKFLNQADMDIEGIRLESRAMSELGMEDLPPDVRAALQKEMSNTLVTEIRFERSTADTGKPVLLPWDAESRGTQKLFALAWPWMNILGQGRVLFMDEMDTSLHHHLVKFLFGLMHDVGSNQQRAQLISTTHDTALMDPGTFRRDQFWMMEKSGDRCSELYPISDFDIEQGAPLQRRYLEGDFGAVPTLKRFKAL</sequence>
<dbReference type="EMBL" id="BAAFGK010000005">
    <property type="protein sequence ID" value="GAB0058445.1"/>
    <property type="molecule type" value="Genomic_DNA"/>
</dbReference>